<dbReference type="InterPro" id="IPR053142">
    <property type="entry name" value="PchR_regulatory_protein"/>
</dbReference>
<sequence length="329" mass="37273">MSKPIPSSFKQSALVHWVDSHEKQTLISETQYQKEALLEADLKHYHVNNGFTLHSGNSRELRDYQVISTAHKGLIVIILFSGKLDFSYDDVRFKMNADTVPKGLVVNLTKPATFRRTLTQNNQVSKINILLPLNWIAERLDSPELITDFLSSHLSDFELSINKSLLNLSQTIMATNTPSNLIGKLELETLVYQLFANIFKQMVICDSRLNNVKHNSGDQTNHVSKMTLGSLITYIETHLSSELTPKQLAQTMGMSESSLQRKFKQTLGHSVQSYIRRRRLEIARQHLERGVASVTEVAYNAGYRHPANFTNAFKKAFGYPPVAAVNKRL</sequence>
<dbReference type="Gene3D" id="1.10.10.60">
    <property type="entry name" value="Homeodomain-like"/>
    <property type="match status" value="2"/>
</dbReference>
<proteinExistence type="predicted"/>
<organism evidence="5 6">
    <name type="scientific">Vibrio viridaestus</name>
    <dbReference type="NCBI Taxonomy" id="2487322"/>
    <lineage>
        <taxon>Bacteria</taxon>
        <taxon>Pseudomonadati</taxon>
        <taxon>Pseudomonadota</taxon>
        <taxon>Gammaproteobacteria</taxon>
        <taxon>Vibrionales</taxon>
        <taxon>Vibrionaceae</taxon>
        <taxon>Vibrio</taxon>
    </lineage>
</organism>
<dbReference type="InterPro" id="IPR018060">
    <property type="entry name" value="HTH_AraC"/>
</dbReference>
<dbReference type="PROSITE" id="PS00041">
    <property type="entry name" value="HTH_ARAC_FAMILY_1"/>
    <property type="match status" value="1"/>
</dbReference>
<dbReference type="PANTHER" id="PTHR47893:SF1">
    <property type="entry name" value="REGULATORY PROTEIN PCHR"/>
    <property type="match status" value="1"/>
</dbReference>
<dbReference type="OrthoDB" id="5949386at2"/>
<accession>A0A3N9TGW7</accession>
<dbReference type="InterPro" id="IPR009057">
    <property type="entry name" value="Homeodomain-like_sf"/>
</dbReference>
<reference evidence="5 6" key="1">
    <citation type="submission" date="2018-11" db="EMBL/GenBank/DDBJ databases">
        <title>Vibrio LJC006 sp. nov., isolated from seawater during the bloom of the enteromorpha.</title>
        <authorList>
            <person name="Liang J."/>
        </authorList>
    </citation>
    <scope>NUCLEOTIDE SEQUENCE [LARGE SCALE GENOMIC DNA]</scope>
    <source>
        <strain evidence="5 6">LJC006</strain>
    </source>
</reference>
<dbReference type="SMART" id="SM00342">
    <property type="entry name" value="HTH_ARAC"/>
    <property type="match status" value="1"/>
</dbReference>
<evidence type="ECO:0000259" key="4">
    <source>
        <dbReference type="PROSITE" id="PS01124"/>
    </source>
</evidence>
<keyword evidence="1" id="KW-0805">Transcription regulation</keyword>
<dbReference type="Proteomes" id="UP000281112">
    <property type="component" value="Unassembled WGS sequence"/>
</dbReference>
<dbReference type="RefSeq" id="WP_124936993.1">
    <property type="nucleotide sequence ID" value="NZ_RJVQ01000003.1"/>
</dbReference>
<dbReference type="SUPFAM" id="SSF46689">
    <property type="entry name" value="Homeodomain-like"/>
    <property type="match status" value="2"/>
</dbReference>
<protein>
    <submittedName>
        <fullName evidence="5">AraC family transcriptional regulator</fullName>
    </submittedName>
</protein>
<feature type="domain" description="HTH araC/xylS-type" evidence="4">
    <location>
        <begin position="229"/>
        <end position="327"/>
    </location>
</feature>
<keyword evidence="6" id="KW-1185">Reference proteome</keyword>
<dbReference type="PANTHER" id="PTHR47893">
    <property type="entry name" value="REGULATORY PROTEIN PCHR"/>
    <property type="match status" value="1"/>
</dbReference>
<dbReference type="PROSITE" id="PS01124">
    <property type="entry name" value="HTH_ARAC_FAMILY_2"/>
    <property type="match status" value="1"/>
</dbReference>
<dbReference type="EMBL" id="RJVQ01000003">
    <property type="protein sequence ID" value="RQW63531.1"/>
    <property type="molecule type" value="Genomic_DNA"/>
</dbReference>
<name>A0A3N9TGW7_9VIBR</name>
<dbReference type="InterPro" id="IPR018062">
    <property type="entry name" value="HTH_AraC-typ_CS"/>
</dbReference>
<evidence type="ECO:0000256" key="1">
    <source>
        <dbReference type="ARBA" id="ARBA00023015"/>
    </source>
</evidence>
<evidence type="ECO:0000313" key="5">
    <source>
        <dbReference type="EMBL" id="RQW63531.1"/>
    </source>
</evidence>
<comment type="caution">
    <text evidence="5">The sequence shown here is derived from an EMBL/GenBank/DDBJ whole genome shotgun (WGS) entry which is preliminary data.</text>
</comment>
<evidence type="ECO:0000256" key="2">
    <source>
        <dbReference type="ARBA" id="ARBA00023125"/>
    </source>
</evidence>
<dbReference type="GO" id="GO:0003700">
    <property type="term" value="F:DNA-binding transcription factor activity"/>
    <property type="evidence" value="ECO:0007669"/>
    <property type="project" value="InterPro"/>
</dbReference>
<evidence type="ECO:0000313" key="6">
    <source>
        <dbReference type="Proteomes" id="UP000281112"/>
    </source>
</evidence>
<dbReference type="AlphaFoldDB" id="A0A3N9TGW7"/>
<keyword evidence="2" id="KW-0238">DNA-binding</keyword>
<gene>
    <name evidence="5" type="ORF">EES38_09805</name>
</gene>
<dbReference type="GO" id="GO:0043565">
    <property type="term" value="F:sequence-specific DNA binding"/>
    <property type="evidence" value="ECO:0007669"/>
    <property type="project" value="InterPro"/>
</dbReference>
<evidence type="ECO:0000256" key="3">
    <source>
        <dbReference type="ARBA" id="ARBA00023163"/>
    </source>
</evidence>
<dbReference type="Pfam" id="PF12833">
    <property type="entry name" value="HTH_18"/>
    <property type="match status" value="1"/>
</dbReference>
<keyword evidence="3" id="KW-0804">Transcription</keyword>